<protein>
    <submittedName>
        <fullName evidence="4">Acyl carrier protein</fullName>
    </submittedName>
</protein>
<dbReference type="Pfam" id="PF00550">
    <property type="entry name" value="PP-binding"/>
    <property type="match status" value="1"/>
</dbReference>
<gene>
    <name evidence="4" type="ORF">F9B16_25455</name>
</gene>
<reference evidence="4 5" key="1">
    <citation type="submission" date="2019-09" db="EMBL/GenBank/DDBJ databases">
        <title>Actinomadura physcomitrii sp. nov., a novel actinomycete isolated from moss [Physcomitrium sphaericum (Ludw) Fuernr].</title>
        <authorList>
            <person name="Liu C."/>
            <person name="Zhuang X."/>
        </authorList>
    </citation>
    <scope>NUCLEOTIDE SEQUENCE [LARGE SCALE GENOMIC DNA]</scope>
    <source>
        <strain evidence="4 5">CYP1-1B</strain>
    </source>
</reference>
<dbReference type="AlphaFoldDB" id="A0A6L3VNQ7"/>
<evidence type="ECO:0000313" key="4">
    <source>
        <dbReference type="EMBL" id="KAB2376095.1"/>
    </source>
</evidence>
<organism evidence="4 5">
    <name type="scientific">Actinomadura montaniterrae</name>
    <dbReference type="NCBI Taxonomy" id="1803903"/>
    <lineage>
        <taxon>Bacteria</taxon>
        <taxon>Bacillati</taxon>
        <taxon>Actinomycetota</taxon>
        <taxon>Actinomycetes</taxon>
        <taxon>Streptosporangiales</taxon>
        <taxon>Thermomonosporaceae</taxon>
        <taxon>Actinomadura</taxon>
    </lineage>
</organism>
<keyword evidence="2" id="KW-0597">Phosphoprotein</keyword>
<keyword evidence="5" id="KW-1185">Reference proteome</keyword>
<dbReference type="PROSITE" id="PS00012">
    <property type="entry name" value="PHOSPHOPANTETHEINE"/>
    <property type="match status" value="1"/>
</dbReference>
<dbReference type="Gene3D" id="1.10.1200.10">
    <property type="entry name" value="ACP-like"/>
    <property type="match status" value="1"/>
</dbReference>
<name>A0A6L3VNQ7_9ACTN</name>
<dbReference type="OrthoDB" id="3395095at2"/>
<dbReference type="Proteomes" id="UP000483004">
    <property type="component" value="Unassembled WGS sequence"/>
</dbReference>
<evidence type="ECO:0000259" key="3">
    <source>
        <dbReference type="PROSITE" id="PS50075"/>
    </source>
</evidence>
<dbReference type="InterPro" id="IPR036736">
    <property type="entry name" value="ACP-like_sf"/>
</dbReference>
<comment type="caution">
    <text evidence="4">The sequence shown here is derived from an EMBL/GenBank/DDBJ whole genome shotgun (WGS) entry which is preliminary data.</text>
</comment>
<dbReference type="InterPro" id="IPR009081">
    <property type="entry name" value="PP-bd_ACP"/>
</dbReference>
<dbReference type="RefSeq" id="WP_151542644.1">
    <property type="nucleotide sequence ID" value="NZ_WBMR01000081.1"/>
</dbReference>
<feature type="domain" description="Carrier" evidence="3">
    <location>
        <begin position="1"/>
        <end position="77"/>
    </location>
</feature>
<evidence type="ECO:0000256" key="1">
    <source>
        <dbReference type="ARBA" id="ARBA00022450"/>
    </source>
</evidence>
<evidence type="ECO:0000313" key="5">
    <source>
        <dbReference type="Proteomes" id="UP000483004"/>
    </source>
</evidence>
<dbReference type="EMBL" id="WBMR01000081">
    <property type="protein sequence ID" value="KAB2376095.1"/>
    <property type="molecule type" value="Genomic_DNA"/>
</dbReference>
<dbReference type="InterPro" id="IPR006162">
    <property type="entry name" value="Ppantetheine_attach_site"/>
</dbReference>
<evidence type="ECO:0000256" key="2">
    <source>
        <dbReference type="ARBA" id="ARBA00022553"/>
    </source>
</evidence>
<sequence length="83" mass="9693">MEDQFATLLRPYLRFLPEGEEVRPDARLRDLGLDSMQAIELLFDIEDSYQVTLPDERLNDRTFETADSLWRAVDEERDSGGRS</sequence>
<proteinExistence type="predicted"/>
<dbReference type="PROSITE" id="PS50075">
    <property type="entry name" value="CARRIER"/>
    <property type="match status" value="1"/>
</dbReference>
<dbReference type="SUPFAM" id="SSF47336">
    <property type="entry name" value="ACP-like"/>
    <property type="match status" value="1"/>
</dbReference>
<keyword evidence="1" id="KW-0596">Phosphopantetheine</keyword>
<accession>A0A6L3VNQ7</accession>